<dbReference type="Proteomes" id="UP001299220">
    <property type="component" value="Unassembled WGS sequence"/>
</dbReference>
<proteinExistence type="predicted"/>
<dbReference type="EMBL" id="JAFBIT010000002">
    <property type="protein sequence ID" value="MCF2652821.1"/>
    <property type="molecule type" value="Genomic_DNA"/>
</dbReference>
<name>A0ABS9CNT3_9FIRM</name>
<dbReference type="RefSeq" id="WP_235323847.1">
    <property type="nucleotide sequence ID" value="NZ_JAFBIT010000002.1"/>
</dbReference>
<organism evidence="2 3">
    <name type="scientific">Anaeromassilibacillus senegalensis</name>
    <dbReference type="NCBI Taxonomy" id="1673717"/>
    <lineage>
        <taxon>Bacteria</taxon>
        <taxon>Bacillati</taxon>
        <taxon>Bacillota</taxon>
        <taxon>Clostridia</taxon>
        <taxon>Eubacteriales</taxon>
        <taxon>Acutalibacteraceae</taxon>
        <taxon>Anaeromassilibacillus</taxon>
    </lineage>
</organism>
<dbReference type="PANTHER" id="PTHR38447:SF1">
    <property type="entry name" value="RNA POLYMERASE-BINDING TRANSCRIPTION FACTOR CARD"/>
    <property type="match status" value="1"/>
</dbReference>
<dbReference type="InterPro" id="IPR003711">
    <property type="entry name" value="CarD-like/TRCF_RID"/>
</dbReference>
<feature type="domain" description="CarD-like/TRCF RNAP-interacting" evidence="1">
    <location>
        <begin position="1"/>
        <end position="113"/>
    </location>
</feature>
<keyword evidence="3" id="KW-1185">Reference proteome</keyword>
<dbReference type="InterPro" id="IPR036101">
    <property type="entry name" value="CarD-like/TRCF_RID_sf"/>
</dbReference>
<evidence type="ECO:0000313" key="2">
    <source>
        <dbReference type="EMBL" id="MCF2652821.1"/>
    </source>
</evidence>
<dbReference type="SUPFAM" id="SSF141259">
    <property type="entry name" value="CarD-like"/>
    <property type="match status" value="1"/>
</dbReference>
<dbReference type="Gene3D" id="2.40.10.170">
    <property type="match status" value="1"/>
</dbReference>
<gene>
    <name evidence="2" type="ORF">JQM67_09405</name>
</gene>
<dbReference type="Pfam" id="PF02559">
    <property type="entry name" value="CarD_TRCF_RID"/>
    <property type="match status" value="1"/>
</dbReference>
<protein>
    <submittedName>
        <fullName evidence="2">CarD family transcriptional regulator</fullName>
    </submittedName>
</protein>
<dbReference type="SMART" id="SM01058">
    <property type="entry name" value="CarD_TRCF"/>
    <property type="match status" value="1"/>
</dbReference>
<evidence type="ECO:0000313" key="3">
    <source>
        <dbReference type="Proteomes" id="UP001299220"/>
    </source>
</evidence>
<sequence length="170" mass="19530">MFQVNDTILYGSQSVCTVTEICERRIGGQKLRYYVLKPVFDSRSTIYVPCENTGLVGKMRRILSAAEIYTLIDELQDGAVPWIADETERKEAYGEILRGGDRKALAGLIRTLYLHREQQKAAGRKFHTVDEQLLDRAQKLLHEEFAYVLNLRPEDVPPFIAKRIEVSEKQ</sequence>
<dbReference type="InterPro" id="IPR048792">
    <property type="entry name" value="CarD_C"/>
</dbReference>
<accession>A0ABS9CNT3</accession>
<reference evidence="2 3" key="1">
    <citation type="submission" date="2020-12" db="EMBL/GenBank/DDBJ databases">
        <title>Whole genome sequences of gut porcine anaerobes.</title>
        <authorList>
            <person name="Kubasova T."/>
            <person name="Jahodarova E."/>
            <person name="Rychlik I."/>
        </authorList>
    </citation>
    <scope>NUCLEOTIDE SEQUENCE [LARGE SCALE GENOMIC DNA]</scope>
    <source>
        <strain evidence="2 3">An867</strain>
    </source>
</reference>
<dbReference type="Pfam" id="PF21095">
    <property type="entry name" value="CarD_C"/>
    <property type="match status" value="1"/>
</dbReference>
<dbReference type="PANTHER" id="PTHR38447">
    <property type="entry name" value="TRANSCRIPTION FACTOR YDEB-RELATED"/>
    <property type="match status" value="1"/>
</dbReference>
<dbReference type="Gene3D" id="1.20.58.1290">
    <property type="entry name" value="CarD-like, C-terminal domain"/>
    <property type="match status" value="1"/>
</dbReference>
<comment type="caution">
    <text evidence="2">The sequence shown here is derived from an EMBL/GenBank/DDBJ whole genome shotgun (WGS) entry which is preliminary data.</text>
</comment>
<dbReference type="InterPro" id="IPR042215">
    <property type="entry name" value="CarD-like_C"/>
</dbReference>
<evidence type="ECO:0000259" key="1">
    <source>
        <dbReference type="SMART" id="SM01058"/>
    </source>
</evidence>
<dbReference type="InterPro" id="IPR052531">
    <property type="entry name" value="CarD-like_regulator"/>
</dbReference>